<gene>
    <name evidence="1" type="ORF">DB30_04689</name>
</gene>
<proteinExistence type="predicted"/>
<organism evidence="1 2">
    <name type="scientific">Enhygromyxa salina</name>
    <dbReference type="NCBI Taxonomy" id="215803"/>
    <lineage>
        <taxon>Bacteria</taxon>
        <taxon>Pseudomonadati</taxon>
        <taxon>Myxococcota</taxon>
        <taxon>Polyangia</taxon>
        <taxon>Nannocystales</taxon>
        <taxon>Nannocystaceae</taxon>
        <taxon>Enhygromyxa</taxon>
    </lineage>
</organism>
<comment type="caution">
    <text evidence="1">The sequence shown here is derived from an EMBL/GenBank/DDBJ whole genome shotgun (WGS) entry which is preliminary data.</text>
</comment>
<dbReference type="Proteomes" id="UP000031599">
    <property type="component" value="Unassembled WGS sequence"/>
</dbReference>
<evidence type="ECO:0000313" key="2">
    <source>
        <dbReference type="Proteomes" id="UP000031599"/>
    </source>
</evidence>
<accession>A0A0C1ZP14</accession>
<name>A0A0C1ZP14_9BACT</name>
<protein>
    <submittedName>
        <fullName evidence="1">Uncharacterized protein</fullName>
    </submittedName>
</protein>
<evidence type="ECO:0000313" key="1">
    <source>
        <dbReference type="EMBL" id="KIG19224.1"/>
    </source>
</evidence>
<dbReference type="AlphaFoldDB" id="A0A0C1ZP14"/>
<reference evidence="1 2" key="1">
    <citation type="submission" date="2014-12" db="EMBL/GenBank/DDBJ databases">
        <title>Genome assembly of Enhygromyxa salina DSM 15201.</title>
        <authorList>
            <person name="Sharma G."/>
            <person name="Subramanian S."/>
        </authorList>
    </citation>
    <scope>NUCLEOTIDE SEQUENCE [LARGE SCALE GENOMIC DNA]</scope>
    <source>
        <strain evidence="1 2">DSM 15201</strain>
    </source>
</reference>
<dbReference type="EMBL" id="JMCC02000004">
    <property type="protein sequence ID" value="KIG19224.1"/>
    <property type="molecule type" value="Genomic_DNA"/>
</dbReference>
<sequence>MSYPRDSGGCSHATFDRVPRACDRSGMGADPLSNWKETAAAVDLQTLGEQDPFAKLEAFLKPKLLEILCARASELPQDVLVQGCMDERFGRYGWHFSEYIEAPMKWGYRDNDSDVKPLTAAFGKKGEDHRALGARVLQAARARYDASTTDGLRWSPLFRTNKTRHKLLGFAVDGKVDVAPEQRCVFSPFARSLNELLEAAGPLPLIAPLSKEKVEYVKLDRENSKSAAPSYVERWMVAWAASSAASFQDAAGCDPITPVAEHVLEKSEPWTVWGYVARRHVYLAVNKKGWIKLVNPFARTEFQYLPDGLEAQLVPSADDSKAPPTAVSIHEWAAKTPEELRAALFADLPSEARSKWKLAPSVLAHLYANRGCIDKSGHIRFAAADIVTSSATYGLSYAWDMYRDVRDARPGTYHQLAYSEELQASLCIHAEDTSGDPVVYDIDHENWLRGEFGTLSSFCARALHPRKP</sequence>